<evidence type="ECO:0000256" key="4">
    <source>
        <dbReference type="ARBA" id="ARBA00022801"/>
    </source>
</evidence>
<dbReference type="SUPFAM" id="SSF63411">
    <property type="entry name" value="LuxS/MPP-like metallohydrolase"/>
    <property type="match status" value="4"/>
</dbReference>
<dbReference type="InParanoid" id="A0A1V9XM40"/>
<keyword evidence="4" id="KW-0378">Hydrolase</keyword>
<keyword evidence="13" id="KW-1185">Reference proteome</keyword>
<dbReference type="Pfam" id="PF00675">
    <property type="entry name" value="Peptidase_M16"/>
    <property type="match status" value="1"/>
</dbReference>
<dbReference type="Proteomes" id="UP000192247">
    <property type="component" value="Unassembled WGS sequence"/>
</dbReference>
<evidence type="ECO:0000256" key="3">
    <source>
        <dbReference type="ARBA" id="ARBA00022723"/>
    </source>
</evidence>
<organism evidence="12 13">
    <name type="scientific">Tropilaelaps mercedesae</name>
    <dbReference type="NCBI Taxonomy" id="418985"/>
    <lineage>
        <taxon>Eukaryota</taxon>
        <taxon>Metazoa</taxon>
        <taxon>Ecdysozoa</taxon>
        <taxon>Arthropoda</taxon>
        <taxon>Chelicerata</taxon>
        <taxon>Arachnida</taxon>
        <taxon>Acari</taxon>
        <taxon>Parasitiformes</taxon>
        <taxon>Mesostigmata</taxon>
        <taxon>Gamasina</taxon>
        <taxon>Dermanyssoidea</taxon>
        <taxon>Laelapidae</taxon>
        <taxon>Tropilaelaps</taxon>
    </lineage>
</organism>
<keyword evidence="6" id="KW-0482">Metalloprotease</keyword>
<dbReference type="GO" id="GO:0006508">
    <property type="term" value="P:proteolysis"/>
    <property type="evidence" value="ECO:0007669"/>
    <property type="project" value="UniProtKB-KW"/>
</dbReference>
<dbReference type="FunFam" id="3.30.830.10:FF:000005">
    <property type="entry name" value="nardilysin isoform X1"/>
    <property type="match status" value="1"/>
</dbReference>
<feature type="domain" description="Peptidase M16 N-terminal" evidence="9">
    <location>
        <begin position="82"/>
        <end position="191"/>
    </location>
</feature>
<accession>A0A1V9XM40</accession>
<name>A0A1V9XM40_9ACAR</name>
<dbReference type="InterPro" id="IPR032632">
    <property type="entry name" value="Peptidase_M16_M"/>
</dbReference>
<keyword evidence="3" id="KW-0479">Metal-binding</keyword>
<comment type="similarity">
    <text evidence="1 7">Belongs to the peptidase M16 family.</text>
</comment>
<feature type="domain" description="Peptidase M16 C-terminal" evidence="10">
    <location>
        <begin position="716"/>
        <end position="891"/>
    </location>
</feature>
<keyword evidence="5" id="KW-0862">Zinc</keyword>
<evidence type="ECO:0000256" key="2">
    <source>
        <dbReference type="ARBA" id="ARBA00022670"/>
    </source>
</evidence>
<dbReference type="STRING" id="418985.A0A1V9XM40"/>
<dbReference type="InterPro" id="IPR011765">
    <property type="entry name" value="Pept_M16_N"/>
</dbReference>
<dbReference type="GO" id="GO:0004222">
    <property type="term" value="F:metalloendopeptidase activity"/>
    <property type="evidence" value="ECO:0007669"/>
    <property type="project" value="InterPro"/>
</dbReference>
<dbReference type="GO" id="GO:0046872">
    <property type="term" value="F:metal ion binding"/>
    <property type="evidence" value="ECO:0007669"/>
    <property type="project" value="UniProtKB-KW"/>
</dbReference>
<dbReference type="FunCoup" id="A0A1V9XM40">
    <property type="interactions" value="896"/>
</dbReference>
<evidence type="ECO:0000256" key="7">
    <source>
        <dbReference type="RuleBase" id="RU004447"/>
    </source>
</evidence>
<feature type="domain" description="Peptidase M16 middle/third" evidence="11">
    <location>
        <begin position="423"/>
        <end position="705"/>
    </location>
</feature>
<dbReference type="AlphaFoldDB" id="A0A1V9XM40"/>
<dbReference type="Pfam" id="PF05193">
    <property type="entry name" value="Peptidase_M16_C"/>
    <property type="match status" value="2"/>
</dbReference>
<dbReference type="InterPro" id="IPR001431">
    <property type="entry name" value="Pept_M16_Zn_BS"/>
</dbReference>
<evidence type="ECO:0000313" key="12">
    <source>
        <dbReference type="EMBL" id="OQR74442.1"/>
    </source>
</evidence>
<dbReference type="PANTHER" id="PTHR43690">
    <property type="entry name" value="NARDILYSIN"/>
    <property type="match status" value="1"/>
</dbReference>
<dbReference type="Pfam" id="PF16187">
    <property type="entry name" value="Peptidase_M16_M"/>
    <property type="match status" value="1"/>
</dbReference>
<dbReference type="PROSITE" id="PS00143">
    <property type="entry name" value="INSULINASE"/>
    <property type="match status" value="1"/>
</dbReference>
<dbReference type="InterPro" id="IPR007863">
    <property type="entry name" value="Peptidase_M16_C"/>
</dbReference>
<evidence type="ECO:0000256" key="6">
    <source>
        <dbReference type="ARBA" id="ARBA00023049"/>
    </source>
</evidence>
<evidence type="ECO:0000313" key="13">
    <source>
        <dbReference type="Proteomes" id="UP000192247"/>
    </source>
</evidence>
<evidence type="ECO:0000259" key="11">
    <source>
        <dbReference type="Pfam" id="PF16187"/>
    </source>
</evidence>
<dbReference type="InterPro" id="IPR011249">
    <property type="entry name" value="Metalloenz_LuxS/M16"/>
</dbReference>
<gene>
    <name evidence="12" type="ORF">BIW11_09068</name>
</gene>
<evidence type="ECO:0000256" key="5">
    <source>
        <dbReference type="ARBA" id="ARBA00022833"/>
    </source>
</evidence>
<feature type="domain" description="Peptidase M16 C-terminal" evidence="10">
    <location>
        <begin position="237"/>
        <end position="417"/>
    </location>
</feature>
<dbReference type="PANTHER" id="PTHR43690:SF18">
    <property type="entry name" value="INSULIN-DEGRADING ENZYME-RELATED"/>
    <property type="match status" value="1"/>
</dbReference>
<evidence type="ECO:0000256" key="8">
    <source>
        <dbReference type="SAM" id="MobiDB-lite"/>
    </source>
</evidence>
<dbReference type="Gene3D" id="3.30.830.10">
    <property type="entry name" value="Metalloenzyme, LuxS/M16 peptidase-like"/>
    <property type="match status" value="4"/>
</dbReference>
<dbReference type="OrthoDB" id="952271at2759"/>
<evidence type="ECO:0000256" key="1">
    <source>
        <dbReference type="ARBA" id="ARBA00007261"/>
    </source>
</evidence>
<keyword evidence="2" id="KW-0645">Protease</keyword>
<evidence type="ECO:0000259" key="9">
    <source>
        <dbReference type="Pfam" id="PF00675"/>
    </source>
</evidence>
<comment type="caution">
    <text evidence="12">The sequence shown here is derived from an EMBL/GenBank/DDBJ whole genome shotgun (WGS) entry which is preliminary data.</text>
</comment>
<feature type="region of interest" description="Disordered" evidence="8">
    <location>
        <begin position="27"/>
        <end position="80"/>
    </location>
</feature>
<protein>
    <submittedName>
        <fullName evidence="12">Nardilysin-like</fullName>
    </submittedName>
</protein>
<reference evidence="12 13" key="1">
    <citation type="journal article" date="2017" name="Gigascience">
        <title>Draft genome of the honey bee ectoparasitic mite, Tropilaelaps mercedesae, is shaped by the parasitic life history.</title>
        <authorList>
            <person name="Dong X."/>
            <person name="Armstrong S.D."/>
            <person name="Xia D."/>
            <person name="Makepeace B.L."/>
            <person name="Darby A.C."/>
            <person name="Kadowaki T."/>
        </authorList>
    </citation>
    <scope>NUCLEOTIDE SEQUENCE [LARGE SCALE GENOMIC DNA]</scope>
    <source>
        <strain evidence="12">Wuxi-XJTLU</strain>
    </source>
</reference>
<proteinExistence type="inferred from homology"/>
<dbReference type="EMBL" id="MNPL01007977">
    <property type="protein sequence ID" value="OQR74442.1"/>
    <property type="molecule type" value="Genomic_DNA"/>
</dbReference>
<sequence>MLTSENDHREYRVVELENGLISLLVRGADPNTTRRQRRGTEDGKTHRVIRGSRDNDDDTNFEKSSRSSQEGESTRPCPNPFTEKMAAASLTVRCGSLQDPKDIGGVAHYLEHMLFLGSEKYPKENEYMKFISQQGGTCNAFTGLDATSYYFKVPQVAFQTALDMFANFFVQPLLREDALDREVQAVNNEFLLHSQYDGTRVMEVLLRQAGNHPIGKFCWGNLRSLKEEPEKKGINMREVLVEFYNKFYSADVMTLAVQSQYSLDEMESFVKDSFSRIARRSRLKKEYPTELPYHNNPDFFKLFKIVPVSRRIALSFRWILPPQRRNYREKVFRYLKYIVSHEAPDGLLDSLRTQQWALELWAYATEDQEICSMFSIDLTLTEKGVDHLGEVTQYVHQYLHMVRHKGPQKWLWYELKQIAENNFRFKCEESAHNYVSLLSETMQYASKDHYLCSEELFFDYNPERLQMLINLMVPEKCNVVYTHYEFQRHINTFSRKEPWTGTHYEIEEFPKNWLGMWEDNPGFQEKLKLPQENSYVSLDFRIKTDSLEGIAAQQFPVILEDTETQKLWFRKDNRFMRPTGNVNILFATDQVLSNVQEAVYVDMLVDIFRLLIAREATYAEEASLSHSLEGSDLGLYLKFDGFNHRLPLFVDTVLRTLTSINCSDDMFKTVKKDRLKYYYNCAIDNADLAEDVWSFIVQPRNCLYHHRHSVLRGIKKSEFLEWCKEVFNSAFIEAYVHGNFTSSEAKGLLENVLSCFPATSKKKKPEPLTHVKVDGQTCIRILGLSSEARKSFITNHYIYGPAHFYEETLITLFVMIMEERCFTQLRTEEQLGYDPTCYARFSYRVIGFSIGLSPFADKFTLSDVDRKIEDFLDHMVVVFEELSLEEFDTVRLSLIKQKSCVDLSMDDEVSRNWSEIVDFRYIFDKLRLEINFLETLAMDKFQSWAARVIGPKREKRTKISVQVVGHGKLALEECEGGAQIWKDRASTLSREPDMKEMPPLKLLKPIHGLPHQKYVVDLESYCRSLQHYPRVVSMHPNAKFDF</sequence>
<dbReference type="InterPro" id="IPR050626">
    <property type="entry name" value="Peptidase_M16"/>
</dbReference>
<evidence type="ECO:0000259" key="10">
    <source>
        <dbReference type="Pfam" id="PF05193"/>
    </source>
</evidence>